<name>A0A3M7QMI8_BRAPC</name>
<dbReference type="EMBL" id="REGN01005752">
    <property type="protein sequence ID" value="RNA12158.1"/>
    <property type="molecule type" value="Genomic_DNA"/>
</dbReference>
<dbReference type="Proteomes" id="UP000276133">
    <property type="component" value="Unassembled WGS sequence"/>
</dbReference>
<keyword evidence="2" id="KW-1185">Reference proteome</keyword>
<gene>
    <name evidence="1" type="ORF">BpHYR1_033155</name>
</gene>
<accession>A0A3M7QMI8</accession>
<organism evidence="1 2">
    <name type="scientific">Brachionus plicatilis</name>
    <name type="common">Marine rotifer</name>
    <name type="synonym">Brachionus muelleri</name>
    <dbReference type="NCBI Taxonomy" id="10195"/>
    <lineage>
        <taxon>Eukaryota</taxon>
        <taxon>Metazoa</taxon>
        <taxon>Spiralia</taxon>
        <taxon>Gnathifera</taxon>
        <taxon>Rotifera</taxon>
        <taxon>Eurotatoria</taxon>
        <taxon>Monogononta</taxon>
        <taxon>Pseudotrocha</taxon>
        <taxon>Ploima</taxon>
        <taxon>Brachionidae</taxon>
        <taxon>Brachionus</taxon>
    </lineage>
</organism>
<dbReference type="AlphaFoldDB" id="A0A3M7QMI8"/>
<sequence length="131" mass="15170">MQNYFFGALYIINGSNNQRQVNYYKHVNYYVYVGSKIAEAAFFSSVQTKKISQNIQSSSGNPELVIYLKQTLIKVSRGPPLLYWFIGISYKEYNRIKILFFPLSVILLSQFPSEDVTGGDYFCFSDLKKRT</sequence>
<proteinExistence type="predicted"/>
<reference evidence="1 2" key="1">
    <citation type="journal article" date="2018" name="Sci. Rep.">
        <title>Genomic signatures of local adaptation to the degree of environmental predictability in rotifers.</title>
        <authorList>
            <person name="Franch-Gras L."/>
            <person name="Hahn C."/>
            <person name="Garcia-Roger E.M."/>
            <person name="Carmona M.J."/>
            <person name="Serra M."/>
            <person name="Gomez A."/>
        </authorList>
    </citation>
    <scope>NUCLEOTIDE SEQUENCE [LARGE SCALE GENOMIC DNA]</scope>
    <source>
        <strain evidence="1">HYR1</strain>
    </source>
</reference>
<evidence type="ECO:0000313" key="1">
    <source>
        <dbReference type="EMBL" id="RNA12158.1"/>
    </source>
</evidence>
<protein>
    <submittedName>
        <fullName evidence="1">Uncharacterized protein</fullName>
    </submittedName>
</protein>
<comment type="caution">
    <text evidence="1">The sequence shown here is derived from an EMBL/GenBank/DDBJ whole genome shotgun (WGS) entry which is preliminary data.</text>
</comment>
<evidence type="ECO:0000313" key="2">
    <source>
        <dbReference type="Proteomes" id="UP000276133"/>
    </source>
</evidence>